<keyword evidence="4 9" id="KW-0548">Nucleotidyltransferase</keyword>
<feature type="domain" description="DNA polymerase III delta subunit C-terminal" evidence="8">
    <location>
        <begin position="254"/>
        <end position="339"/>
    </location>
</feature>
<proteinExistence type="predicted"/>
<dbReference type="SUPFAM" id="SSF52540">
    <property type="entry name" value="P-loop containing nucleoside triphosphate hydrolases"/>
    <property type="match status" value="1"/>
</dbReference>
<dbReference type="Gene3D" id="3.40.50.300">
    <property type="entry name" value="P-loop containing nucleotide triphosphate hydrolases"/>
    <property type="match status" value="1"/>
</dbReference>
<comment type="caution">
    <text evidence="9">The sequence shown here is derived from an EMBL/GenBank/DDBJ whole genome shotgun (WGS) entry which is preliminary data.</text>
</comment>
<evidence type="ECO:0000256" key="1">
    <source>
        <dbReference type="ARBA" id="ARBA00012417"/>
    </source>
</evidence>
<reference evidence="9 10" key="1">
    <citation type="submission" date="2023-07" db="EMBL/GenBank/DDBJ databases">
        <title>Genomic Encyclopedia of Type Strains, Phase IV (KMG-IV): sequencing the most valuable type-strain genomes for metagenomic binning, comparative biology and taxonomic classification.</title>
        <authorList>
            <person name="Goeker M."/>
        </authorList>
    </citation>
    <scope>NUCLEOTIDE SEQUENCE [LARGE SCALE GENOMIC DNA]</scope>
    <source>
        <strain evidence="9 10">DSM 12751</strain>
    </source>
</reference>
<comment type="catalytic activity">
    <reaction evidence="7">
        <text>DNA(n) + a 2'-deoxyribonucleoside 5'-triphosphate = DNA(n+1) + diphosphate</text>
        <dbReference type="Rhea" id="RHEA:22508"/>
        <dbReference type="Rhea" id="RHEA-COMP:17339"/>
        <dbReference type="Rhea" id="RHEA-COMP:17340"/>
        <dbReference type="ChEBI" id="CHEBI:33019"/>
        <dbReference type="ChEBI" id="CHEBI:61560"/>
        <dbReference type="ChEBI" id="CHEBI:173112"/>
        <dbReference type="EC" id="2.7.7.7"/>
    </reaction>
</comment>
<dbReference type="GO" id="GO:0003887">
    <property type="term" value="F:DNA-directed DNA polymerase activity"/>
    <property type="evidence" value="ECO:0007669"/>
    <property type="project" value="UniProtKB-EC"/>
</dbReference>
<dbReference type="InterPro" id="IPR015199">
    <property type="entry name" value="DNA_pol_III_delta_C"/>
</dbReference>
<dbReference type="EC" id="2.7.7.7" evidence="1"/>
<evidence type="ECO:0000256" key="6">
    <source>
        <dbReference type="ARBA" id="ARBA00022932"/>
    </source>
</evidence>
<evidence type="ECO:0000256" key="2">
    <source>
        <dbReference type="ARBA" id="ARBA00014363"/>
    </source>
</evidence>
<evidence type="ECO:0000259" key="8">
    <source>
        <dbReference type="Pfam" id="PF09115"/>
    </source>
</evidence>
<dbReference type="Pfam" id="PF13177">
    <property type="entry name" value="DNA_pol3_delta2"/>
    <property type="match status" value="1"/>
</dbReference>
<evidence type="ECO:0000256" key="3">
    <source>
        <dbReference type="ARBA" id="ARBA00022679"/>
    </source>
</evidence>
<keyword evidence="3 9" id="KW-0808">Transferase</keyword>
<protein>
    <recommendedName>
        <fullName evidence="2">DNA polymerase III subunit delta'</fullName>
        <ecNumber evidence="1">2.7.7.7</ecNumber>
    </recommendedName>
</protein>
<evidence type="ECO:0000313" key="10">
    <source>
        <dbReference type="Proteomes" id="UP001235840"/>
    </source>
</evidence>
<dbReference type="InterPro" id="IPR027417">
    <property type="entry name" value="P-loop_NTPase"/>
</dbReference>
<evidence type="ECO:0000313" key="9">
    <source>
        <dbReference type="EMBL" id="MDQ0167558.1"/>
    </source>
</evidence>
<sequence length="341" mass="39594">MNNFKGDIMSLPTEIINEQHDRLKQWVSRILRKDRLAHAYLFVGRSGSGKKELALYMTQALFCPSATAQTEFTPCRHCVECKRIEHGNHPDIHWLAPDGSSLKIEQIRELQREFSYRGVETQKKVYIIEHIDRMTTQAANSLLKFLEEPYSGTLALLLTEQKQRLLPTIISRCQELKFPPPSPKQLIHRLHETYPLPLASCAAHITADLEKASHLCEAEWFAEIRSLMIQLLQEETGFSLHQGFALIQDRWLPLTKERDQLDISLELLLLWYQDLLYSKVGLEDQFVYIDQTERLKKRAMYLSKEKIAEGIEHILGAKKRLHAHVNPQLLLEQLLIRLQEG</sequence>
<keyword evidence="6" id="KW-0239">DNA-directed DNA polymerase</keyword>
<dbReference type="Proteomes" id="UP001235840">
    <property type="component" value="Unassembled WGS sequence"/>
</dbReference>
<dbReference type="InterPro" id="IPR004622">
    <property type="entry name" value="DNA_pol_HolB"/>
</dbReference>
<gene>
    <name evidence="9" type="ORF">J2S11_003483</name>
</gene>
<accession>A0ABT9W2T4</accession>
<name>A0ABT9W2T4_9BACI</name>
<keyword evidence="5" id="KW-0235">DNA replication</keyword>
<organism evidence="9 10">
    <name type="scientific">Caldalkalibacillus horti</name>
    <dbReference type="NCBI Taxonomy" id="77523"/>
    <lineage>
        <taxon>Bacteria</taxon>
        <taxon>Bacillati</taxon>
        <taxon>Bacillota</taxon>
        <taxon>Bacilli</taxon>
        <taxon>Bacillales</taxon>
        <taxon>Bacillaceae</taxon>
        <taxon>Caldalkalibacillus</taxon>
    </lineage>
</organism>
<dbReference type="InterPro" id="IPR050238">
    <property type="entry name" value="DNA_Rep/Repair_Clamp_Loader"/>
</dbReference>
<evidence type="ECO:0000256" key="5">
    <source>
        <dbReference type="ARBA" id="ARBA00022705"/>
    </source>
</evidence>
<dbReference type="PANTHER" id="PTHR11669:SF8">
    <property type="entry name" value="DNA POLYMERASE III SUBUNIT DELTA"/>
    <property type="match status" value="1"/>
</dbReference>
<dbReference type="NCBIfam" id="NF005972">
    <property type="entry name" value="PRK08058.1"/>
    <property type="match status" value="1"/>
</dbReference>
<keyword evidence="10" id="KW-1185">Reference proteome</keyword>
<dbReference type="NCBIfam" id="TIGR00678">
    <property type="entry name" value="holB"/>
    <property type="match status" value="1"/>
</dbReference>
<dbReference type="PANTHER" id="PTHR11669">
    <property type="entry name" value="REPLICATION FACTOR C / DNA POLYMERASE III GAMMA-TAU SUBUNIT"/>
    <property type="match status" value="1"/>
</dbReference>
<evidence type="ECO:0000256" key="4">
    <source>
        <dbReference type="ARBA" id="ARBA00022695"/>
    </source>
</evidence>
<dbReference type="EMBL" id="JAUSTY010000017">
    <property type="protein sequence ID" value="MDQ0167558.1"/>
    <property type="molecule type" value="Genomic_DNA"/>
</dbReference>
<evidence type="ECO:0000256" key="7">
    <source>
        <dbReference type="ARBA" id="ARBA00049244"/>
    </source>
</evidence>
<dbReference type="Pfam" id="PF09115">
    <property type="entry name" value="DNApol3-delta_C"/>
    <property type="match status" value="1"/>
</dbReference>